<evidence type="ECO:0000256" key="7">
    <source>
        <dbReference type="SAM" id="Phobius"/>
    </source>
</evidence>
<evidence type="ECO:0000313" key="12">
    <source>
        <dbReference type="Proteomes" id="UP000320475"/>
    </source>
</evidence>
<dbReference type="Proteomes" id="UP000317494">
    <property type="component" value="Unassembled WGS sequence"/>
</dbReference>
<dbReference type="Proteomes" id="UP000320475">
    <property type="component" value="Unassembled WGS sequence"/>
</dbReference>
<feature type="region of interest" description="Disordered" evidence="6">
    <location>
        <begin position="1"/>
        <end position="49"/>
    </location>
</feature>
<dbReference type="PANTHER" id="PTHR21346:SF10">
    <property type="entry name" value="TRANSMEMBRANE PROTEIN"/>
    <property type="match status" value="1"/>
</dbReference>
<protein>
    <recommendedName>
        <fullName evidence="13">EF-hand domain-containing protein</fullName>
    </recommendedName>
</protein>
<evidence type="ECO:0008006" key="13">
    <source>
        <dbReference type="Google" id="ProtNLM"/>
    </source>
</evidence>
<comment type="caution">
    <text evidence="8">The sequence shown here is derived from an EMBL/GenBank/DDBJ whole genome shotgun (WGS) entry which is preliminary data.</text>
</comment>
<evidence type="ECO:0000256" key="5">
    <source>
        <dbReference type="ARBA" id="ARBA00023136"/>
    </source>
</evidence>
<feature type="compositionally biased region" description="Polar residues" evidence="6">
    <location>
        <begin position="28"/>
        <end position="49"/>
    </location>
</feature>
<evidence type="ECO:0000313" key="8">
    <source>
        <dbReference type="EMBL" id="TPX39682.1"/>
    </source>
</evidence>
<dbReference type="OrthoDB" id="163794at2759"/>
<dbReference type="VEuPathDB" id="FungiDB:SeMB42_g06284"/>
<name>A0A507CIZ4_9FUNG</name>
<dbReference type="InterPro" id="IPR007014">
    <property type="entry name" value="FUN14"/>
</dbReference>
<feature type="transmembrane region" description="Helical" evidence="7">
    <location>
        <begin position="78"/>
        <end position="101"/>
    </location>
</feature>
<reference evidence="11 12" key="1">
    <citation type="journal article" date="2019" name="Sci. Rep.">
        <title>Comparative genomics of chytrid fungi reveal insights into the obligate biotrophic and pathogenic lifestyle of Synchytrium endobioticum.</title>
        <authorList>
            <person name="van de Vossenberg B.T.L.H."/>
            <person name="Warris S."/>
            <person name="Nguyen H.D.T."/>
            <person name="van Gent-Pelzer M.P.E."/>
            <person name="Joly D.L."/>
            <person name="van de Geest H.C."/>
            <person name="Bonants P.J.M."/>
            <person name="Smith D.S."/>
            <person name="Levesque C.A."/>
            <person name="van der Lee T.A.J."/>
        </authorList>
    </citation>
    <scope>NUCLEOTIDE SEQUENCE [LARGE SCALE GENOMIC DNA]</scope>
    <source>
        <strain evidence="9 12">LEV6574</strain>
        <strain evidence="8 11">MB42</strain>
    </source>
</reference>
<keyword evidence="3 7" id="KW-0812">Transmembrane</keyword>
<evidence type="ECO:0000256" key="2">
    <source>
        <dbReference type="ARBA" id="ARBA00009160"/>
    </source>
</evidence>
<dbReference type="GO" id="GO:0016020">
    <property type="term" value="C:membrane"/>
    <property type="evidence" value="ECO:0007669"/>
    <property type="project" value="UniProtKB-SubCell"/>
</dbReference>
<dbReference type="Pfam" id="PF04930">
    <property type="entry name" value="FUN14"/>
    <property type="match status" value="1"/>
</dbReference>
<dbReference type="EMBL" id="QEAN01000343">
    <property type="protein sequence ID" value="TPX39682.1"/>
    <property type="molecule type" value="Genomic_DNA"/>
</dbReference>
<dbReference type="STRING" id="286115.A0A507CIZ4"/>
<evidence type="ECO:0000313" key="11">
    <source>
        <dbReference type="Proteomes" id="UP000317494"/>
    </source>
</evidence>
<gene>
    <name evidence="10" type="ORF">SeLEV6574_g00970</name>
    <name evidence="9" type="ORF">SeLEV6574_g02767</name>
    <name evidence="8" type="ORF">SeMB42_g06284</name>
</gene>
<evidence type="ECO:0000256" key="1">
    <source>
        <dbReference type="ARBA" id="ARBA00004370"/>
    </source>
</evidence>
<accession>A0A507CIZ4</accession>
<keyword evidence="4 7" id="KW-1133">Transmembrane helix</keyword>
<evidence type="ECO:0000313" key="10">
    <source>
        <dbReference type="EMBL" id="TPX50322.1"/>
    </source>
</evidence>
<dbReference type="AlphaFoldDB" id="A0A507CIZ4"/>
<evidence type="ECO:0000256" key="4">
    <source>
        <dbReference type="ARBA" id="ARBA00022989"/>
    </source>
</evidence>
<proteinExistence type="inferred from homology"/>
<keyword evidence="5 7" id="KW-0472">Membrane</keyword>
<dbReference type="EMBL" id="QEAM01000082">
    <property type="protein sequence ID" value="TPX47222.1"/>
    <property type="molecule type" value="Genomic_DNA"/>
</dbReference>
<evidence type="ECO:0000256" key="3">
    <source>
        <dbReference type="ARBA" id="ARBA00022692"/>
    </source>
</evidence>
<organism evidence="8 11">
    <name type="scientific">Synchytrium endobioticum</name>
    <dbReference type="NCBI Taxonomy" id="286115"/>
    <lineage>
        <taxon>Eukaryota</taxon>
        <taxon>Fungi</taxon>
        <taxon>Fungi incertae sedis</taxon>
        <taxon>Chytridiomycota</taxon>
        <taxon>Chytridiomycota incertae sedis</taxon>
        <taxon>Chytridiomycetes</taxon>
        <taxon>Synchytriales</taxon>
        <taxon>Synchytriaceae</taxon>
        <taxon>Synchytrium</taxon>
    </lineage>
</organism>
<keyword evidence="11" id="KW-1185">Reference proteome</keyword>
<feature type="compositionally biased region" description="Basic and acidic residues" evidence="6">
    <location>
        <begin position="1"/>
        <end position="10"/>
    </location>
</feature>
<comment type="similarity">
    <text evidence="2">Belongs to the FUN14 family.</text>
</comment>
<evidence type="ECO:0000313" key="9">
    <source>
        <dbReference type="EMBL" id="TPX47222.1"/>
    </source>
</evidence>
<comment type="subcellular location">
    <subcellularLocation>
        <location evidence="1">Membrane</location>
    </subcellularLocation>
</comment>
<sequence length="159" mass="17434">MVSKQRELHAHTRATHATPGHVPRGPSTFLSAHPTSPPESSQASPLNDTDGIDSTSQITLGGVLGVCSGYVFKKTIKIGMILVGISFISAQLLARYGLVTIHWRKLDVKFRKVMDADGDGVVTLNDAMTVSRSYLTWFTRHMPYQSTFAVGFFVGYRYG</sequence>
<dbReference type="EMBL" id="QEAM01000019">
    <property type="protein sequence ID" value="TPX50322.1"/>
    <property type="molecule type" value="Genomic_DNA"/>
</dbReference>
<dbReference type="PANTHER" id="PTHR21346">
    <property type="entry name" value="FUN14 DOMAIN CONTAINING"/>
    <property type="match status" value="1"/>
</dbReference>
<evidence type="ECO:0000256" key="6">
    <source>
        <dbReference type="SAM" id="MobiDB-lite"/>
    </source>
</evidence>